<name>A0A813JEL8_POLGL</name>
<reference evidence="1" key="1">
    <citation type="submission" date="2021-02" db="EMBL/GenBank/DDBJ databases">
        <authorList>
            <person name="Dougan E. K."/>
            <person name="Rhodes N."/>
            <person name="Thang M."/>
            <person name="Chan C."/>
        </authorList>
    </citation>
    <scope>NUCLEOTIDE SEQUENCE</scope>
</reference>
<dbReference type="Proteomes" id="UP000626109">
    <property type="component" value="Unassembled WGS sequence"/>
</dbReference>
<sequence length="112" mass="11605">MGPCTVRSSSFSDGRFARHCNCPSSCLLCDGSSGTLERALFHCPASADARATWGRRVGALAISRIGHETLALVFNPAASSNTAATCAAHVALVSAVCRRGAIAIRELRGTSL</sequence>
<dbReference type="AlphaFoldDB" id="A0A813JEL8"/>
<evidence type="ECO:0000313" key="1">
    <source>
        <dbReference type="EMBL" id="CAE8672996.1"/>
    </source>
</evidence>
<accession>A0A813JEL8</accession>
<organism evidence="1 2">
    <name type="scientific">Polarella glacialis</name>
    <name type="common">Dinoflagellate</name>
    <dbReference type="NCBI Taxonomy" id="89957"/>
    <lineage>
        <taxon>Eukaryota</taxon>
        <taxon>Sar</taxon>
        <taxon>Alveolata</taxon>
        <taxon>Dinophyceae</taxon>
        <taxon>Suessiales</taxon>
        <taxon>Suessiaceae</taxon>
        <taxon>Polarella</taxon>
    </lineage>
</organism>
<protein>
    <submittedName>
        <fullName evidence="1">Uncharacterized protein</fullName>
    </submittedName>
</protein>
<gene>
    <name evidence="1" type="ORF">PGLA2088_LOCUS18327</name>
</gene>
<comment type="caution">
    <text evidence="1">The sequence shown here is derived from an EMBL/GenBank/DDBJ whole genome shotgun (WGS) entry which is preliminary data.</text>
</comment>
<dbReference type="EMBL" id="CAJNNW010024527">
    <property type="protein sequence ID" value="CAE8672996.1"/>
    <property type="molecule type" value="Genomic_DNA"/>
</dbReference>
<proteinExistence type="predicted"/>
<evidence type="ECO:0000313" key="2">
    <source>
        <dbReference type="Proteomes" id="UP000626109"/>
    </source>
</evidence>